<evidence type="ECO:0000259" key="3">
    <source>
        <dbReference type="Pfam" id="PF01895"/>
    </source>
</evidence>
<name>A0ABN3VCY3_9PSEU</name>
<evidence type="ECO:0000256" key="2">
    <source>
        <dbReference type="PIRNR" id="PIRNR003107"/>
    </source>
</evidence>
<protein>
    <recommendedName>
        <fullName evidence="2">Phosphate-specific transport system accessory protein PhoU</fullName>
    </recommendedName>
</protein>
<dbReference type="Proteomes" id="UP001500979">
    <property type="component" value="Unassembled WGS sequence"/>
</dbReference>
<keyword evidence="5" id="KW-1185">Reference proteome</keyword>
<proteinExistence type="inferred from homology"/>
<dbReference type="NCBIfam" id="TIGR02135">
    <property type="entry name" value="phoU_full"/>
    <property type="match status" value="1"/>
</dbReference>
<sequence length="215" mass="23439">MREAFHGQLEQLGHELTGMCELAAESIHLATGALLEADLALAEQVLTDDVRLDEAGRRCEEHASTLLALQSPVATELRTILATIYCAVKLERMGDLAAHIAETTRRVHPERVLPPELEGDFRTMGELGEHMARRLSGFVSGESAEGGFAELRHSDDAVDALNASILGAVTGKDWPHDVRTAVNLALLARFYERFADQAVSVSRRLEFAVTGTLPE</sequence>
<keyword evidence="1 2" id="KW-0592">Phosphate transport</keyword>
<dbReference type="PANTHER" id="PTHR42930:SF3">
    <property type="entry name" value="PHOSPHATE-SPECIFIC TRANSPORT SYSTEM ACCESSORY PROTEIN PHOU"/>
    <property type="match status" value="1"/>
</dbReference>
<dbReference type="RefSeq" id="WP_344679182.1">
    <property type="nucleotide sequence ID" value="NZ_BAAAUX010000011.1"/>
</dbReference>
<reference evidence="4 5" key="1">
    <citation type="journal article" date="2019" name="Int. J. Syst. Evol. Microbiol.">
        <title>The Global Catalogue of Microorganisms (GCM) 10K type strain sequencing project: providing services to taxonomists for standard genome sequencing and annotation.</title>
        <authorList>
            <consortium name="The Broad Institute Genomics Platform"/>
            <consortium name="The Broad Institute Genome Sequencing Center for Infectious Disease"/>
            <person name="Wu L."/>
            <person name="Ma J."/>
        </authorList>
    </citation>
    <scope>NUCLEOTIDE SEQUENCE [LARGE SCALE GENOMIC DNA]</scope>
    <source>
        <strain evidence="4 5">JCM 9383</strain>
    </source>
</reference>
<dbReference type="PIRSF" id="PIRSF003107">
    <property type="entry name" value="PhoU"/>
    <property type="match status" value="1"/>
</dbReference>
<comment type="similarity">
    <text evidence="2">Belongs to the PhoU family.</text>
</comment>
<feature type="domain" description="PhoU" evidence="3">
    <location>
        <begin position="17"/>
        <end position="103"/>
    </location>
</feature>
<evidence type="ECO:0000256" key="1">
    <source>
        <dbReference type="ARBA" id="ARBA00022592"/>
    </source>
</evidence>
<dbReference type="Gene3D" id="1.20.58.220">
    <property type="entry name" value="Phosphate transport system protein phou homolog 2, domain 2"/>
    <property type="match status" value="1"/>
</dbReference>
<comment type="subunit">
    <text evidence="2">Homodimer.</text>
</comment>
<evidence type="ECO:0000313" key="4">
    <source>
        <dbReference type="EMBL" id="GAA2785315.1"/>
    </source>
</evidence>
<dbReference type="InterPro" id="IPR028366">
    <property type="entry name" value="PhoU"/>
</dbReference>
<comment type="caution">
    <text evidence="4">The sequence shown here is derived from an EMBL/GenBank/DDBJ whole genome shotgun (WGS) entry which is preliminary data.</text>
</comment>
<dbReference type="Pfam" id="PF01895">
    <property type="entry name" value="PhoU"/>
    <property type="match status" value="2"/>
</dbReference>
<keyword evidence="2" id="KW-0813">Transport</keyword>
<dbReference type="InterPro" id="IPR026022">
    <property type="entry name" value="PhoU_dom"/>
</dbReference>
<comment type="function">
    <text evidence="2">Plays a role in the regulation of phosphate uptake.</text>
</comment>
<dbReference type="PANTHER" id="PTHR42930">
    <property type="entry name" value="PHOSPHATE-SPECIFIC TRANSPORT SYSTEM ACCESSORY PROTEIN PHOU"/>
    <property type="match status" value="1"/>
</dbReference>
<dbReference type="InterPro" id="IPR038078">
    <property type="entry name" value="PhoU-like_sf"/>
</dbReference>
<accession>A0ABN3VCY3</accession>
<organism evidence="4 5">
    <name type="scientific">Saccharopolyspora taberi</name>
    <dbReference type="NCBI Taxonomy" id="60895"/>
    <lineage>
        <taxon>Bacteria</taxon>
        <taxon>Bacillati</taxon>
        <taxon>Actinomycetota</taxon>
        <taxon>Actinomycetes</taxon>
        <taxon>Pseudonocardiales</taxon>
        <taxon>Pseudonocardiaceae</taxon>
        <taxon>Saccharopolyspora</taxon>
    </lineage>
</organism>
<feature type="domain" description="PhoU" evidence="3">
    <location>
        <begin position="122"/>
        <end position="204"/>
    </location>
</feature>
<keyword evidence="2" id="KW-0963">Cytoplasm</keyword>
<comment type="subcellular location">
    <subcellularLocation>
        <location evidence="2">Cytoplasm</location>
    </subcellularLocation>
</comment>
<dbReference type="EMBL" id="BAAAUX010000011">
    <property type="protein sequence ID" value="GAA2785315.1"/>
    <property type="molecule type" value="Genomic_DNA"/>
</dbReference>
<evidence type="ECO:0000313" key="5">
    <source>
        <dbReference type="Proteomes" id="UP001500979"/>
    </source>
</evidence>
<gene>
    <name evidence="4" type="primary">phoU_1</name>
    <name evidence="4" type="ORF">GCM10010470_19300</name>
</gene>
<dbReference type="SUPFAM" id="SSF109755">
    <property type="entry name" value="PhoU-like"/>
    <property type="match status" value="1"/>
</dbReference>